<proteinExistence type="predicted"/>
<organism evidence="2 3">
    <name type="scientific">Streptomyces europaeiscabiei</name>
    <dbReference type="NCBI Taxonomy" id="146819"/>
    <lineage>
        <taxon>Bacteria</taxon>
        <taxon>Bacillati</taxon>
        <taxon>Actinomycetota</taxon>
        <taxon>Actinomycetes</taxon>
        <taxon>Kitasatosporales</taxon>
        <taxon>Streptomycetaceae</taxon>
        <taxon>Streptomyces</taxon>
    </lineage>
</organism>
<evidence type="ECO:0008006" key="4">
    <source>
        <dbReference type="Google" id="ProtNLM"/>
    </source>
</evidence>
<dbReference type="Proteomes" id="UP001271274">
    <property type="component" value="Unassembled WGS sequence"/>
</dbReference>
<sequence>MTDPLPGSPTSTMTGTLSITPAHPAPELVPALTIAPRTVVVDECTARGEVMGCEGPYVQLRPLGGGREWDADPARVRPASAEERLRAAVAAANARSRRAPGGLAGPG</sequence>
<accession>A0ABU4NQJ7</accession>
<protein>
    <recommendedName>
        <fullName evidence="4">Secreted protein</fullName>
    </recommendedName>
</protein>
<feature type="region of interest" description="Disordered" evidence="1">
    <location>
        <begin position="1"/>
        <end position="23"/>
    </location>
</feature>
<feature type="compositionally biased region" description="Polar residues" evidence="1">
    <location>
        <begin position="8"/>
        <end position="19"/>
    </location>
</feature>
<evidence type="ECO:0000256" key="1">
    <source>
        <dbReference type="SAM" id="MobiDB-lite"/>
    </source>
</evidence>
<evidence type="ECO:0000313" key="3">
    <source>
        <dbReference type="Proteomes" id="UP001271274"/>
    </source>
</evidence>
<keyword evidence="3" id="KW-1185">Reference proteome</keyword>
<dbReference type="EMBL" id="JARAYU010000015">
    <property type="protein sequence ID" value="MDX3704594.1"/>
    <property type="molecule type" value="Genomic_DNA"/>
</dbReference>
<comment type="caution">
    <text evidence="2">The sequence shown here is derived from an EMBL/GenBank/DDBJ whole genome shotgun (WGS) entry which is preliminary data.</text>
</comment>
<evidence type="ECO:0000313" key="2">
    <source>
        <dbReference type="EMBL" id="MDX3704594.1"/>
    </source>
</evidence>
<gene>
    <name evidence="2" type="ORF">PV662_33540</name>
</gene>
<reference evidence="2 3" key="1">
    <citation type="journal article" date="2023" name="Microb. Genom.">
        <title>Mesoterricola silvestris gen. nov., sp. nov., Mesoterricola sediminis sp. nov., Geothrix oryzae sp. nov., Geothrix edaphica sp. nov., Geothrix rubra sp. nov., and Geothrix limicola sp. nov., six novel members of Acidobacteriota isolated from soils.</title>
        <authorList>
            <person name="Weisberg A.J."/>
            <person name="Pearce E."/>
            <person name="Kramer C.G."/>
            <person name="Chang J.H."/>
            <person name="Clarke C.R."/>
        </authorList>
    </citation>
    <scope>NUCLEOTIDE SEQUENCE [LARGE SCALE GENOMIC DNA]</scope>
    <source>
        <strain evidence="2 3">ID09-01A</strain>
    </source>
</reference>
<name>A0ABU4NQJ7_9ACTN</name>